<gene>
    <name evidence="1" type="ORF">PH603_04140</name>
</gene>
<evidence type="ECO:0000313" key="2">
    <source>
        <dbReference type="Proteomes" id="UP001217500"/>
    </source>
</evidence>
<dbReference type="RefSeq" id="WP_289504687.1">
    <property type="nucleotide sequence ID" value="NZ_CP116805.1"/>
</dbReference>
<organism evidence="1 2">
    <name type="scientific">Gimibacter soli</name>
    <dbReference type="NCBI Taxonomy" id="3024400"/>
    <lineage>
        <taxon>Bacteria</taxon>
        <taxon>Pseudomonadati</taxon>
        <taxon>Pseudomonadota</taxon>
        <taxon>Alphaproteobacteria</taxon>
        <taxon>Kordiimonadales</taxon>
        <taxon>Temperatibacteraceae</taxon>
        <taxon>Gimibacter</taxon>
    </lineage>
</organism>
<evidence type="ECO:0000313" key="1">
    <source>
        <dbReference type="EMBL" id="WCL54947.1"/>
    </source>
</evidence>
<dbReference type="AlphaFoldDB" id="A0AAF0BM29"/>
<accession>A0AAF0BM29</accession>
<name>A0AAF0BM29_9PROT</name>
<reference evidence="1" key="1">
    <citation type="submission" date="2023-01" db="EMBL/GenBank/DDBJ databases">
        <title>The genome sequence of Kordiimonadaceae bacterium 6D33.</title>
        <authorList>
            <person name="Liu Y."/>
        </authorList>
    </citation>
    <scope>NUCLEOTIDE SEQUENCE</scope>
    <source>
        <strain evidence="1">6D33</strain>
    </source>
</reference>
<dbReference type="KEGG" id="gso:PH603_04140"/>
<proteinExistence type="predicted"/>
<dbReference type="EMBL" id="CP116805">
    <property type="protein sequence ID" value="WCL54947.1"/>
    <property type="molecule type" value="Genomic_DNA"/>
</dbReference>
<protein>
    <submittedName>
        <fullName evidence="1">Uncharacterized protein</fullName>
    </submittedName>
</protein>
<sequence length="58" mass="6103">MAKKGDRDEGHSGDAAAPETVLATLFLDLWQANLKAFALDQQRDDDAAGDAAAKESGQ</sequence>
<keyword evidence="2" id="KW-1185">Reference proteome</keyword>
<dbReference type="Proteomes" id="UP001217500">
    <property type="component" value="Chromosome"/>
</dbReference>